<dbReference type="InterPro" id="IPR033579">
    <property type="entry name" value="TMEM128"/>
</dbReference>
<feature type="transmembrane region" description="Helical" evidence="1">
    <location>
        <begin position="43"/>
        <end position="63"/>
    </location>
</feature>
<gene>
    <name evidence="2" type="ORF">JCM21738_550</name>
</gene>
<evidence type="ECO:0000313" key="2">
    <source>
        <dbReference type="EMBL" id="GAE43881.1"/>
    </source>
</evidence>
<evidence type="ECO:0000256" key="1">
    <source>
        <dbReference type="SAM" id="Phobius"/>
    </source>
</evidence>
<accession>W4RHX3</accession>
<keyword evidence="1" id="KW-1133">Transmembrane helix</keyword>
<keyword evidence="2" id="KW-0808">Transferase</keyword>
<keyword evidence="1" id="KW-0472">Membrane</keyword>
<dbReference type="Pfam" id="PF20479">
    <property type="entry name" value="TMEM128"/>
    <property type="match status" value="1"/>
</dbReference>
<name>W4RHX3_9BACI</name>
<proteinExistence type="predicted"/>
<feature type="transmembrane region" description="Helical" evidence="1">
    <location>
        <begin position="12"/>
        <end position="31"/>
    </location>
</feature>
<protein>
    <submittedName>
        <fullName evidence="2">Autolysis histidine kinase LytS</fullName>
    </submittedName>
</protein>
<dbReference type="EMBL" id="BAUW01000003">
    <property type="protein sequence ID" value="GAE43881.1"/>
    <property type="molecule type" value="Genomic_DNA"/>
</dbReference>
<dbReference type="eggNOG" id="COG3275">
    <property type="taxonomic scope" value="Bacteria"/>
</dbReference>
<sequence>MFELLITMLERLGIIVTIAFILTRFRFFRGLIYHDSLNRRQQYFAIVFFGFFGIIGTYSGMSFSTDSLQFDPWTATWHRMKRLPIPVSSGL</sequence>
<keyword evidence="2" id="KW-0418">Kinase</keyword>
<dbReference type="AlphaFoldDB" id="W4RHX3"/>
<comment type="caution">
    <text evidence="2">The sequence shown here is derived from an EMBL/GenBank/DDBJ whole genome shotgun (WGS) entry which is preliminary data.</text>
</comment>
<dbReference type="Proteomes" id="UP000018949">
    <property type="component" value="Unassembled WGS sequence"/>
</dbReference>
<organism evidence="2 3">
    <name type="scientific">Mesobacillus boroniphilus JCM 21738</name>
    <dbReference type="NCBI Taxonomy" id="1294265"/>
    <lineage>
        <taxon>Bacteria</taxon>
        <taxon>Bacillati</taxon>
        <taxon>Bacillota</taxon>
        <taxon>Bacilli</taxon>
        <taxon>Bacillales</taxon>
        <taxon>Bacillaceae</taxon>
        <taxon>Mesobacillus</taxon>
    </lineage>
</organism>
<evidence type="ECO:0000313" key="3">
    <source>
        <dbReference type="Proteomes" id="UP000018949"/>
    </source>
</evidence>
<keyword evidence="3" id="KW-1185">Reference proteome</keyword>
<dbReference type="GO" id="GO:0016301">
    <property type="term" value="F:kinase activity"/>
    <property type="evidence" value="ECO:0007669"/>
    <property type="project" value="UniProtKB-KW"/>
</dbReference>
<reference evidence="2 3" key="1">
    <citation type="submission" date="2013-12" db="EMBL/GenBank/DDBJ databases">
        <title>NBRP : Genome information of microbial organism related human and environment.</title>
        <authorList>
            <person name="Hattori M."/>
            <person name="Oshima K."/>
            <person name="Inaba H."/>
            <person name="Suda W."/>
            <person name="Sakamoto M."/>
            <person name="Iino T."/>
            <person name="Kitahara M."/>
            <person name="Oshida Y."/>
            <person name="Iida T."/>
            <person name="Kudo T."/>
            <person name="Itoh T."/>
            <person name="Ahmed I."/>
            <person name="Ohkuma M."/>
        </authorList>
    </citation>
    <scope>NUCLEOTIDE SEQUENCE [LARGE SCALE GENOMIC DNA]</scope>
    <source>
        <strain evidence="2 3">JCM 21738</strain>
    </source>
</reference>
<keyword evidence="1" id="KW-0812">Transmembrane</keyword>